<dbReference type="InterPro" id="IPR036291">
    <property type="entry name" value="NAD(P)-bd_dom_sf"/>
</dbReference>
<protein>
    <submittedName>
        <fullName evidence="3">Uncharacterized protein</fullName>
    </submittedName>
</protein>
<keyword evidence="2" id="KW-0560">Oxidoreductase</keyword>
<comment type="similarity">
    <text evidence="1">Belongs to the short-chain dehydrogenases/reductases (SDR) family.</text>
</comment>
<reference evidence="3" key="1">
    <citation type="submission" date="2021-01" db="EMBL/GenBank/DDBJ databases">
        <authorList>
            <person name="Corre E."/>
            <person name="Pelletier E."/>
            <person name="Niang G."/>
            <person name="Scheremetjew M."/>
            <person name="Finn R."/>
            <person name="Kale V."/>
            <person name="Holt S."/>
            <person name="Cochrane G."/>
            <person name="Meng A."/>
            <person name="Brown T."/>
            <person name="Cohen L."/>
        </authorList>
    </citation>
    <scope>NUCLEOTIDE SEQUENCE</scope>
    <source>
        <strain evidence="3">B650</strain>
    </source>
</reference>
<dbReference type="PROSITE" id="PS00061">
    <property type="entry name" value="ADH_SHORT"/>
    <property type="match status" value="1"/>
</dbReference>
<dbReference type="PRINTS" id="PR00080">
    <property type="entry name" value="SDRFAMILY"/>
</dbReference>
<gene>
    <name evidence="3" type="ORF">LDAN0321_LOCUS1478</name>
</gene>
<dbReference type="AlphaFoldDB" id="A0A7S2JUP4"/>
<dbReference type="PANTHER" id="PTHR43639">
    <property type="entry name" value="OXIDOREDUCTASE, SHORT-CHAIN DEHYDROGENASE/REDUCTASE FAMILY (AFU_ORTHOLOGUE AFUA_5G02870)"/>
    <property type="match status" value="1"/>
</dbReference>
<dbReference type="Gene3D" id="3.40.50.720">
    <property type="entry name" value="NAD(P)-binding Rossmann-like Domain"/>
    <property type="match status" value="1"/>
</dbReference>
<dbReference type="Pfam" id="PF13561">
    <property type="entry name" value="adh_short_C2"/>
    <property type="match status" value="1"/>
</dbReference>
<dbReference type="GO" id="GO:0016491">
    <property type="term" value="F:oxidoreductase activity"/>
    <property type="evidence" value="ECO:0007669"/>
    <property type="project" value="UniProtKB-KW"/>
</dbReference>
<proteinExistence type="inferred from homology"/>
<accession>A0A7S2JUP4</accession>
<evidence type="ECO:0000256" key="2">
    <source>
        <dbReference type="ARBA" id="ARBA00023002"/>
    </source>
</evidence>
<sequence>MKLAEHGANVMVHYNSRKEGAVETCKAIRSAGYSCEGILQCDFRSPKAIDDMFTTVDARWGGELDILVNNAGIVSKLAIEDENDDLSVWHETMAVNLHAPVQLSRLAHQRMKRKGDGVIVMNSSIHGAISVEWMIAYAASKAALDQVTRGLSSEWAADGVRINSVAPGVVPVERTEAVLNSPKSQELWLPHLPVGRMGAVDDIAEAVAYICSAKWMSGSILTVDGGMTARANMPFRPRPIPSLSQDGPSASLNISSQILFDDLRQNM</sequence>
<organism evidence="3">
    <name type="scientific">Leptocylindrus danicus</name>
    <dbReference type="NCBI Taxonomy" id="163516"/>
    <lineage>
        <taxon>Eukaryota</taxon>
        <taxon>Sar</taxon>
        <taxon>Stramenopiles</taxon>
        <taxon>Ochrophyta</taxon>
        <taxon>Bacillariophyta</taxon>
        <taxon>Coscinodiscophyceae</taxon>
        <taxon>Chaetocerotophycidae</taxon>
        <taxon>Leptocylindrales</taxon>
        <taxon>Leptocylindraceae</taxon>
        <taxon>Leptocylindrus</taxon>
    </lineage>
</organism>
<name>A0A7S2JUP4_9STRA</name>
<evidence type="ECO:0000313" key="3">
    <source>
        <dbReference type="EMBL" id="CAD9558182.1"/>
    </source>
</evidence>
<dbReference type="EMBL" id="HBGY01002186">
    <property type="protein sequence ID" value="CAD9558182.1"/>
    <property type="molecule type" value="Transcribed_RNA"/>
</dbReference>
<dbReference type="SUPFAM" id="SSF51735">
    <property type="entry name" value="NAD(P)-binding Rossmann-fold domains"/>
    <property type="match status" value="1"/>
</dbReference>
<dbReference type="PRINTS" id="PR00081">
    <property type="entry name" value="GDHRDH"/>
</dbReference>
<dbReference type="InterPro" id="IPR002347">
    <property type="entry name" value="SDR_fam"/>
</dbReference>
<dbReference type="InterPro" id="IPR020904">
    <property type="entry name" value="Sc_DH/Rdtase_CS"/>
</dbReference>
<dbReference type="CDD" id="cd05233">
    <property type="entry name" value="SDR_c"/>
    <property type="match status" value="1"/>
</dbReference>
<evidence type="ECO:0000256" key="1">
    <source>
        <dbReference type="ARBA" id="ARBA00006484"/>
    </source>
</evidence>
<dbReference type="PANTHER" id="PTHR43639:SF1">
    <property type="entry name" value="SHORT-CHAIN DEHYDROGENASE_REDUCTASE FAMILY PROTEIN"/>
    <property type="match status" value="1"/>
</dbReference>